<feature type="region of interest" description="Disordered" evidence="2">
    <location>
        <begin position="685"/>
        <end position="732"/>
    </location>
</feature>
<evidence type="ECO:0000313" key="4">
    <source>
        <dbReference type="EMBL" id="GCB66480.1"/>
    </source>
</evidence>
<dbReference type="STRING" id="75743.A0A401P052"/>
<feature type="region of interest" description="Disordered" evidence="2">
    <location>
        <begin position="1117"/>
        <end position="1151"/>
    </location>
</feature>
<dbReference type="OrthoDB" id="306254at2759"/>
<dbReference type="InterPro" id="IPR028750">
    <property type="entry name" value="CEP350/CC187"/>
</dbReference>
<feature type="region of interest" description="Disordered" evidence="2">
    <location>
        <begin position="874"/>
        <end position="915"/>
    </location>
</feature>
<feature type="region of interest" description="Disordered" evidence="2">
    <location>
        <begin position="1021"/>
        <end position="1103"/>
    </location>
</feature>
<dbReference type="SUPFAM" id="SSF74924">
    <property type="entry name" value="Cap-Gly domain"/>
    <property type="match status" value="1"/>
</dbReference>
<feature type="domain" description="CAP-Gly" evidence="3">
    <location>
        <begin position="2364"/>
        <end position="2411"/>
    </location>
</feature>
<feature type="compositionally biased region" description="Polar residues" evidence="2">
    <location>
        <begin position="1081"/>
        <end position="1103"/>
    </location>
</feature>
<gene>
    <name evidence="4" type="ORF">scyTo_0000602</name>
</gene>
<dbReference type="GO" id="GO:0034453">
    <property type="term" value="P:microtubule anchoring"/>
    <property type="evidence" value="ECO:0007669"/>
    <property type="project" value="InterPro"/>
</dbReference>
<feature type="compositionally biased region" description="Polar residues" evidence="2">
    <location>
        <begin position="1136"/>
        <end position="1146"/>
    </location>
</feature>
<feature type="compositionally biased region" description="Basic and acidic residues" evidence="2">
    <location>
        <begin position="258"/>
        <end position="267"/>
    </location>
</feature>
<proteinExistence type="predicted"/>
<feature type="region of interest" description="Disordered" evidence="2">
    <location>
        <begin position="364"/>
        <end position="406"/>
    </location>
</feature>
<sequence>MENSSRLDEVDLAWDHLQEAKSVLQQIENKLHYEEEDPFLEPNIRKHLQSEAFGHGVKGAGNISAQGVSPQQLESPGNCGPGAHSALGPEWTLSSSRTNDSRKFNPGSENFHSSRRMFWNERTSPLYKDIIDQDVPLYPVGHATVTCHQDPSCSPSPSTITIRSHALDDMDVMESDWFLLSKQEACSGLISSYQCHLEGDYPVGNEGFMAVDHSIKRQILQERKKSPASSIRAFPPSPPPSPSAQRLALQPSKSPVNKLERLKERIRNQRRLQTGQLLEGTHPDQPHAEQSTPALGQKIRDPFKNEAVKHLIRKVTIAPPAPAYKGFNAIELMSDRKHSGGAQEMEGAFAASTRASRRELMRLRDCGLQEAEQRRNSPKSSSRKLETRTQSLSMSPSPKRTANVEESHPSDIFAWREGQRLVRTLLGPLPKRLHFLTESPDPDDRNDCDSSDQKVKCPMELERSTSFTKSPRRRLCIAKEGDQCCTSIQTHHLDCDQPGLEAVRATGIINGSQSEKNIGVYQNYCKVGSDSPNLDEDIQKGLLSPGRSNYLLSHKGKPDSASPGSTNPPRNCNSRLGPRPGSKRSLSPSKSSASSAGPFLNDPRTDIQEERGAGTEERLRSPPARSYNADEVRDYMNKQLAERRKKEREEKRSVKQAMEMRKKKLLEVYKKQKEAFAKKIRVKQTGNSLAGGKESAKHENRAGAAEAMNDGAPVRDPTEPGDLGESGSGQWELNHSTESLHEYLSGKCSPLRLQDLEPHHQSSSPPSLWKPISQPLPLPLTACEGQMICKATLGVGYRSKQQRIEALCSMATALSSRIENEAKRLGVEAEGRRSPANQGCNAGWEQVDLGGFTRADAAATLTDSCGLRWRRNVPGSDPAGSPRVLNHLKISSTRLRKRDMQQEAAPPKDKMADSEPELEVEELMDKRLCSSSSPSKSFLWSDCEPLGEHGLHSKPRQPANTHQDEHKELVDKWADVQRDFCKADHQAARKGRICELPFETARPEYRPLSGRTPQEMIRTQNANKSSLAQESERLQSHWSPPRANSTSPSEAKLTDKGDESDFLPGRRRRQPIAGNSLDMRNGSSIAGQSHWNKRQSPNPQRQWSDVAEEGYIDENAEFPRSSGLSSTLSEKPLASSRLSSSTTNFPSKEDPVNQRLAELMKQLQEETEQLSSRCRAHSSLREDSSVELKRSLTVNPVTETTNYLRSRTRRRASVETLLDGRESVLGRTYTSLNGGTLVKDILVEQSIWSLLPSESHWRQTMESNMKLQSGENIVQSTTNDPFRKWQEAGTSIFGSSDAFSRFTLEMAQQYLKEEELRARHQAALFRLREKALREKTKAELAWLEYQKTHLRDKGEDDKMPAIVQKQREILMKLQQEKAEIRHLQNVYKAAHQERKLLLRQQQEIFRIHQTTTHLQGQLDKSAVLGMKDTTLDTAAVHQSEHVACPDLSPRLPDQQEASCSSLSASGTEDSITVKQLKKMHSRLDERFLTKKEKELIKRRRQAEDLLAWKKRLDAEEMAIHRLESGAASPRSPQEQVEGPSPKVPLRETDNWNDEECSHSPKSNKFFGTLKAVALAAHGLSDEQSQGQQNMEPPAKGLEQMATIVLKPSEQSAMEVAEIRSEQCLLSTEPALEPATGENRSSPLRREVARRKAMMYNLRSEQKRQRREKLKMEEAELCRQLEEYDAFISKTQAELISDADFNLILKPQIKSRAVSQYKPLMIFPWLQRSNIPKHPAKPNAAIFQPQDMPSKQGDMEKIFKPQLTTGSVDMICPPGESEVGDQSSHDPVSQLSPSCVPDDGNQCAENQSGMLTPCGSAESSGCSDIITESSDSSRLCTEEILRNSDPDYSPCNRSQNNGSSVGTLTENSTVVLEEEEIGKILSSKSLFGRKLHLNDDWDGFATKSTDNLLQTSAHHVLNSNTNLEAEESIELNNVVKTSVDTKESWFGLPNHSEKVSGFRASSNHQPALELAGNEVLKPKREVDCQEMTAAALPDNSCEPTATPLSSGGSHVLKKNAALARGQLAPTSCPRTADLTSPVLPLSRIYVTANIEGNSKDQDQVSMCNGTVQSSTGNSLYANQNLPLLLEQTHSFRSGAVEEIALYRADSSPVVEGVASESDELPSLNDKQKSCGRQSLSPVLMESLCKEEDLASAKGIGSLAAEEQPSLVEEISSIKEELLSSVDEDSMFNIKELNSPVDELMFYASEDFALPDEADIVFEAEDFPAPPEEIILLMNEELPSAFAENTLVRIEDLPLLSVDNSSVNRGLPPPGEKHNLVNTDDFAPFLPPSVEEMDEETKYSAPEKRSLRACGEEGNSSQFVEENILLPESLSTHIPQTEHQTTNPSKDDRIQMLVRHSELGTFNNKGHASFDQGFWAGEELNNPKEDHDGTSCGIKHFKCINEYDIPITPDNIPCPCADYEFDTDITHSEEPLPAIACGHNYKNIHDESNEAHSFEEVSEEKANERGDISLLRGKQPALCWLGQGEPQPGGVGGPELERIILECAKAVESFVPSHDFLDSEAQPELQLAARANWEGFDEARASQGSRGKDGEPVVDEVTERLSEYLVEETLDELTRIREQQNQSSKDSREEACDGHRITRDYAKSAQQNIGLLRGQRGHDKSFTDALDLFRINCVQVKDQIRTTKGGHHEEAIENVTEHLLTKFTGDAAKEYTQIKEKSNRKLNSNGILYPLTAVDCLTPHNEVFHTGDFGSSQDVGIGRLNGLQPFQDRKSPGQRFALDQWCSGPWRQSKKTAFAVPFNLVDVQQWVDNAIDVLWYQRGQLEGSGKTNVLEVQGYANEMDGDTESKGAHKQAIFDLTSDIFQTLLMKEPTPKQYPWLKHKPWVGLASGHVPNTEDKREVKIQELQEEEYQWLAYADDELTVKMKLTEDIFNILIHDTVDVLNTICNRRLAGQTLTVSSIQ</sequence>
<name>A0A401P052_SCYTO</name>
<dbReference type="InterPro" id="IPR000938">
    <property type="entry name" value="CAP-Gly_domain"/>
</dbReference>
<dbReference type="EMBL" id="BFAA01000111">
    <property type="protein sequence ID" value="GCB66480.1"/>
    <property type="molecule type" value="Genomic_DNA"/>
</dbReference>
<accession>A0A401P052</accession>
<feature type="compositionally biased region" description="Polar residues" evidence="2">
    <location>
        <begin position="562"/>
        <end position="574"/>
    </location>
</feature>
<feature type="region of interest" description="Disordered" evidence="2">
    <location>
        <begin position="221"/>
        <end position="298"/>
    </location>
</feature>
<feature type="coiled-coil region" evidence="1">
    <location>
        <begin position="1153"/>
        <end position="1180"/>
    </location>
</feature>
<organism evidence="4 5">
    <name type="scientific">Scyliorhinus torazame</name>
    <name type="common">Cloudy catshark</name>
    <name type="synonym">Catulus torazame</name>
    <dbReference type="NCBI Taxonomy" id="75743"/>
    <lineage>
        <taxon>Eukaryota</taxon>
        <taxon>Metazoa</taxon>
        <taxon>Chordata</taxon>
        <taxon>Craniata</taxon>
        <taxon>Vertebrata</taxon>
        <taxon>Chondrichthyes</taxon>
        <taxon>Elasmobranchii</taxon>
        <taxon>Galeomorphii</taxon>
        <taxon>Galeoidea</taxon>
        <taxon>Carcharhiniformes</taxon>
        <taxon>Scyliorhinidae</taxon>
        <taxon>Scyliorhinus</taxon>
    </lineage>
</organism>
<feature type="coiled-coil region" evidence="1">
    <location>
        <begin position="1363"/>
        <end position="1393"/>
    </location>
</feature>
<feature type="compositionally biased region" description="Polar residues" evidence="2">
    <location>
        <begin position="388"/>
        <end position="400"/>
    </location>
</feature>
<feature type="region of interest" description="Disordered" evidence="2">
    <location>
        <begin position="435"/>
        <end position="455"/>
    </location>
</feature>
<feature type="compositionally biased region" description="Basic and acidic residues" evidence="2">
    <location>
        <begin position="442"/>
        <end position="455"/>
    </location>
</feature>
<dbReference type="Proteomes" id="UP000288216">
    <property type="component" value="Unassembled WGS sequence"/>
</dbReference>
<comment type="caution">
    <text evidence="4">The sequence shown here is derived from an EMBL/GenBank/DDBJ whole genome shotgun (WGS) entry which is preliminary data.</text>
</comment>
<feature type="compositionally biased region" description="Low complexity" evidence="2">
    <location>
        <begin position="578"/>
        <end position="598"/>
    </location>
</feature>
<feature type="compositionally biased region" description="Polar residues" evidence="2">
    <location>
        <begin position="1779"/>
        <end position="1792"/>
    </location>
</feature>
<dbReference type="PANTHER" id="PTHR13958">
    <property type="entry name" value="CENTROSOME-ASSOCIATED PROTEIN 350"/>
    <property type="match status" value="1"/>
</dbReference>
<feature type="compositionally biased region" description="Basic and acidic residues" evidence="2">
    <location>
        <begin position="364"/>
        <end position="375"/>
    </location>
</feature>
<dbReference type="InterPro" id="IPR036859">
    <property type="entry name" value="CAP-Gly_dom_sf"/>
</dbReference>
<feature type="region of interest" description="Disordered" evidence="2">
    <location>
        <begin position="67"/>
        <end position="107"/>
    </location>
</feature>
<reference evidence="4 5" key="1">
    <citation type="journal article" date="2018" name="Nat. Ecol. Evol.">
        <title>Shark genomes provide insights into elasmobranch evolution and the origin of vertebrates.</title>
        <authorList>
            <person name="Hara Y"/>
            <person name="Yamaguchi K"/>
            <person name="Onimaru K"/>
            <person name="Kadota M"/>
            <person name="Koyanagi M"/>
            <person name="Keeley SD"/>
            <person name="Tatsumi K"/>
            <person name="Tanaka K"/>
            <person name="Motone F"/>
            <person name="Kageyama Y"/>
            <person name="Nozu R"/>
            <person name="Adachi N"/>
            <person name="Nishimura O"/>
            <person name="Nakagawa R"/>
            <person name="Tanegashima C"/>
            <person name="Kiyatake I"/>
            <person name="Matsumoto R"/>
            <person name="Murakumo K"/>
            <person name="Nishida K"/>
            <person name="Terakita A"/>
            <person name="Kuratani S"/>
            <person name="Sato K"/>
            <person name="Hyodo S Kuraku.S."/>
        </authorList>
    </citation>
    <scope>NUCLEOTIDE SEQUENCE [LARGE SCALE GENOMIC DNA]</scope>
</reference>
<dbReference type="PANTHER" id="PTHR13958:SF3">
    <property type="entry name" value="CAP-GLY DOMAIN-CONTAINING PROTEIN-RELATED"/>
    <property type="match status" value="1"/>
</dbReference>
<feature type="compositionally biased region" description="Polar residues" evidence="2">
    <location>
        <begin position="1036"/>
        <end position="1049"/>
    </location>
</feature>
<keyword evidence="1" id="KW-0175">Coiled coil</keyword>
<feature type="compositionally biased region" description="Basic and acidic residues" evidence="2">
    <location>
        <begin position="898"/>
        <end position="913"/>
    </location>
</feature>
<dbReference type="OMA" id="FAWREGQ"/>
<feature type="region of interest" description="Disordered" evidence="2">
    <location>
        <begin position="1774"/>
        <end position="1796"/>
    </location>
</feature>
<evidence type="ECO:0000313" key="5">
    <source>
        <dbReference type="Proteomes" id="UP000288216"/>
    </source>
</evidence>
<protein>
    <recommendedName>
        <fullName evidence="3">CAP-Gly domain-containing protein</fullName>
    </recommendedName>
</protein>
<dbReference type="Gene3D" id="2.30.30.190">
    <property type="entry name" value="CAP Gly-rich-like domain"/>
    <property type="match status" value="1"/>
</dbReference>
<feature type="region of interest" description="Disordered" evidence="2">
    <location>
        <begin position="536"/>
        <end position="633"/>
    </location>
</feature>
<evidence type="ECO:0000256" key="2">
    <source>
        <dbReference type="SAM" id="MobiDB-lite"/>
    </source>
</evidence>
<feature type="coiled-coil region" evidence="1">
    <location>
        <begin position="637"/>
        <end position="675"/>
    </location>
</feature>
<dbReference type="PROSITE" id="PS50245">
    <property type="entry name" value="CAP_GLY_2"/>
    <property type="match status" value="1"/>
</dbReference>
<evidence type="ECO:0000256" key="1">
    <source>
        <dbReference type="SAM" id="Coils"/>
    </source>
</evidence>
<keyword evidence="5" id="KW-1185">Reference proteome</keyword>
<dbReference type="GO" id="GO:0008017">
    <property type="term" value="F:microtubule binding"/>
    <property type="evidence" value="ECO:0007669"/>
    <property type="project" value="InterPro"/>
</dbReference>
<dbReference type="GO" id="GO:0005813">
    <property type="term" value="C:centrosome"/>
    <property type="evidence" value="ECO:0007669"/>
    <property type="project" value="InterPro"/>
</dbReference>
<feature type="compositionally biased region" description="Basic and acidic residues" evidence="2">
    <location>
        <begin position="603"/>
        <end position="620"/>
    </location>
</feature>
<evidence type="ECO:0000259" key="3">
    <source>
        <dbReference type="PROSITE" id="PS50245"/>
    </source>
</evidence>
<feature type="region of interest" description="Disordered" evidence="2">
    <location>
        <begin position="1523"/>
        <end position="1559"/>
    </location>
</feature>